<dbReference type="GO" id="GO:0022625">
    <property type="term" value="C:cytosolic large ribosomal subunit"/>
    <property type="evidence" value="ECO:0007669"/>
    <property type="project" value="TreeGrafter"/>
</dbReference>
<dbReference type="PROSITE" id="PS50118">
    <property type="entry name" value="HMG_BOX_2"/>
    <property type="match status" value="1"/>
</dbReference>
<dbReference type="STRING" id="2015173.A0A026VYU9"/>
<dbReference type="AlphaFoldDB" id="A0A026VYU9"/>
<dbReference type="InterPro" id="IPR036890">
    <property type="entry name" value="HATPase_C_sf"/>
</dbReference>
<evidence type="ECO:0000256" key="2">
    <source>
        <dbReference type="ARBA" id="ARBA00004496"/>
    </source>
</evidence>
<dbReference type="Pfam" id="PF14204">
    <property type="entry name" value="Ribosomal_L18_c"/>
    <property type="match status" value="1"/>
</dbReference>
<evidence type="ECO:0000256" key="4">
    <source>
        <dbReference type="ARBA" id="ARBA00007116"/>
    </source>
</evidence>
<protein>
    <recommendedName>
        <fullName evidence="10">Large ribosomal subunit protein uL18</fullName>
    </recommendedName>
    <alternativeName>
        <fullName evidence="11">60S ribosomal protein L5</fullName>
    </alternativeName>
</protein>
<dbReference type="CDD" id="cd00432">
    <property type="entry name" value="Ribosomal_L18_L5e"/>
    <property type="match status" value="1"/>
</dbReference>
<dbReference type="Gene3D" id="1.10.30.10">
    <property type="entry name" value="High mobility group box domain"/>
    <property type="match status" value="1"/>
</dbReference>
<dbReference type="OrthoDB" id="1618453at2759"/>
<dbReference type="Gene3D" id="3.30.230.10">
    <property type="match status" value="1"/>
</dbReference>
<feature type="region of interest" description="Disordered" evidence="13">
    <location>
        <begin position="579"/>
        <end position="600"/>
    </location>
</feature>
<gene>
    <name evidence="15" type="ORF">X777_12766</name>
</gene>
<comment type="similarity">
    <text evidence="3">Belongs to the DNA mismatch repair MutL/HexB family.</text>
</comment>
<evidence type="ECO:0000256" key="10">
    <source>
        <dbReference type="ARBA" id="ARBA00035197"/>
    </source>
</evidence>
<dbReference type="GO" id="GO:0005524">
    <property type="term" value="F:ATP binding"/>
    <property type="evidence" value="ECO:0007669"/>
    <property type="project" value="InterPro"/>
</dbReference>
<comment type="similarity">
    <text evidence="4">Belongs to the universal ribosomal protein uL18 family.</text>
</comment>
<evidence type="ECO:0000256" key="5">
    <source>
        <dbReference type="ARBA" id="ARBA00022490"/>
    </source>
</evidence>
<dbReference type="EMBL" id="KK107570">
    <property type="protein sequence ID" value="EZA48850.1"/>
    <property type="molecule type" value="Genomic_DNA"/>
</dbReference>
<dbReference type="GO" id="GO:0006298">
    <property type="term" value="P:mismatch repair"/>
    <property type="evidence" value="ECO:0007669"/>
    <property type="project" value="InterPro"/>
</dbReference>
<keyword evidence="12" id="KW-0539">Nucleus</keyword>
<dbReference type="SUPFAM" id="SSF53137">
    <property type="entry name" value="Translational machinery components"/>
    <property type="match status" value="1"/>
</dbReference>
<keyword evidence="7" id="KW-0694">RNA-binding</keyword>
<dbReference type="Gene3D" id="3.30.420.100">
    <property type="match status" value="1"/>
</dbReference>
<evidence type="ECO:0000256" key="11">
    <source>
        <dbReference type="ARBA" id="ARBA00035352"/>
    </source>
</evidence>
<dbReference type="Pfam" id="PF17144">
    <property type="entry name" value="Ribosomal_L5e"/>
    <property type="match status" value="1"/>
</dbReference>
<comment type="function">
    <text evidence="1">Component of the ribosome, a large ribonucleoprotein complex responsible for the synthesis of proteins in the cell. The small ribosomal subunit (SSU) binds messenger RNAs (mRNAs) and translates the encoded message by selecting cognate aminoacyl-transfer RNA (tRNA) molecules. The large subunit (LSU) contains the ribosomal catalytic site termed the peptidyl transferase center (PTC), which catalyzes the formation of peptide bonds, thereby polymerizing the amino acids delivered by tRNAs into a polypeptide chain. The nascent polypeptides leave the ribosome through a tunnel in the LSU and interact with protein factors that function in enzymatic processing, targeting, and the membrane insertion of nascent chains at the exit of the ribosomal tunnel.</text>
</comment>
<organism evidence="15 16">
    <name type="scientific">Ooceraea biroi</name>
    <name type="common">Clonal raider ant</name>
    <name type="synonym">Cerapachys biroi</name>
    <dbReference type="NCBI Taxonomy" id="2015173"/>
    <lineage>
        <taxon>Eukaryota</taxon>
        <taxon>Metazoa</taxon>
        <taxon>Ecdysozoa</taxon>
        <taxon>Arthropoda</taxon>
        <taxon>Hexapoda</taxon>
        <taxon>Insecta</taxon>
        <taxon>Pterygota</taxon>
        <taxon>Neoptera</taxon>
        <taxon>Endopterygota</taxon>
        <taxon>Hymenoptera</taxon>
        <taxon>Apocrita</taxon>
        <taxon>Aculeata</taxon>
        <taxon>Formicoidea</taxon>
        <taxon>Formicidae</taxon>
        <taxon>Dorylinae</taxon>
        <taxon>Ooceraea</taxon>
    </lineage>
</organism>
<evidence type="ECO:0000256" key="8">
    <source>
        <dbReference type="ARBA" id="ARBA00022980"/>
    </source>
</evidence>
<dbReference type="Pfam" id="PF13589">
    <property type="entry name" value="HATPase_c_3"/>
    <property type="match status" value="1"/>
</dbReference>
<evidence type="ECO:0000313" key="16">
    <source>
        <dbReference type="Proteomes" id="UP000053097"/>
    </source>
</evidence>
<dbReference type="GO" id="GO:0003735">
    <property type="term" value="F:structural constituent of ribosome"/>
    <property type="evidence" value="ECO:0007669"/>
    <property type="project" value="InterPro"/>
</dbReference>
<evidence type="ECO:0000313" key="15">
    <source>
        <dbReference type="EMBL" id="EZA48850.1"/>
    </source>
</evidence>
<keyword evidence="8 15" id="KW-0689">Ribosomal protein</keyword>
<dbReference type="OMA" id="EWPACKK"/>
<dbReference type="FunFam" id="3.30.420.100:FF:000002">
    <property type="entry name" value="60S ribosomal protein L5"/>
    <property type="match status" value="1"/>
</dbReference>
<dbReference type="GO" id="GO:0006412">
    <property type="term" value="P:translation"/>
    <property type="evidence" value="ECO:0007669"/>
    <property type="project" value="InterPro"/>
</dbReference>
<evidence type="ECO:0000256" key="13">
    <source>
        <dbReference type="SAM" id="MobiDB-lite"/>
    </source>
</evidence>
<evidence type="ECO:0000256" key="6">
    <source>
        <dbReference type="ARBA" id="ARBA00022730"/>
    </source>
</evidence>
<dbReference type="GO" id="GO:0000027">
    <property type="term" value="P:ribosomal large subunit assembly"/>
    <property type="evidence" value="ECO:0007669"/>
    <property type="project" value="TreeGrafter"/>
</dbReference>
<dbReference type="CDD" id="cd16926">
    <property type="entry name" value="HATPase_MutL-MLH-PMS-like"/>
    <property type="match status" value="1"/>
</dbReference>
<dbReference type="GO" id="GO:0005634">
    <property type="term" value="C:nucleus"/>
    <property type="evidence" value="ECO:0007669"/>
    <property type="project" value="UniProtKB-UniRule"/>
</dbReference>
<dbReference type="InterPro" id="IPR014721">
    <property type="entry name" value="Ribsml_uS5_D2-typ_fold_subgr"/>
</dbReference>
<dbReference type="GO" id="GO:0008097">
    <property type="term" value="F:5S rRNA binding"/>
    <property type="evidence" value="ECO:0007669"/>
    <property type="project" value="InterPro"/>
</dbReference>
<keyword evidence="16" id="KW-1185">Reference proteome</keyword>
<feature type="domain" description="HMG box" evidence="14">
    <location>
        <begin position="535"/>
        <end position="593"/>
    </location>
</feature>
<evidence type="ECO:0000256" key="1">
    <source>
        <dbReference type="ARBA" id="ARBA00004021"/>
    </source>
</evidence>
<evidence type="ECO:0000256" key="9">
    <source>
        <dbReference type="ARBA" id="ARBA00023274"/>
    </source>
</evidence>
<evidence type="ECO:0000259" key="14">
    <source>
        <dbReference type="PROSITE" id="PS50118"/>
    </source>
</evidence>
<comment type="subcellular location">
    <subcellularLocation>
        <location evidence="2">Cytoplasm</location>
    </subcellularLocation>
</comment>
<feature type="DNA-binding region" description="HMG box" evidence="12">
    <location>
        <begin position="535"/>
        <end position="593"/>
    </location>
</feature>
<evidence type="ECO:0000256" key="7">
    <source>
        <dbReference type="ARBA" id="ARBA00022884"/>
    </source>
</evidence>
<dbReference type="InterPro" id="IPR036910">
    <property type="entry name" value="HMG_box_dom_sf"/>
</dbReference>
<keyword evidence="9" id="KW-0687">Ribonucleoprotein</keyword>
<dbReference type="PROSITE" id="PS00058">
    <property type="entry name" value="DNA_MISMATCH_REPAIR_1"/>
    <property type="match status" value="1"/>
</dbReference>
<dbReference type="Pfam" id="PF00505">
    <property type="entry name" value="HMG_box"/>
    <property type="match status" value="1"/>
</dbReference>
<dbReference type="PANTHER" id="PTHR23410">
    <property type="entry name" value="RIBOSOMAL PROTEIN L5-RELATED"/>
    <property type="match status" value="1"/>
</dbReference>
<dbReference type="InterPro" id="IPR009071">
    <property type="entry name" value="HMG_box_dom"/>
</dbReference>
<keyword evidence="5" id="KW-0963">Cytoplasm</keyword>
<dbReference type="PANTHER" id="PTHR23410:SF12">
    <property type="entry name" value="LARGE RIBOSOMAL SUBUNIT PROTEIN UL18"/>
    <property type="match status" value="1"/>
</dbReference>
<keyword evidence="12" id="KW-0238">DNA-binding</keyword>
<dbReference type="InterPro" id="IPR002099">
    <property type="entry name" value="MutL/Mlh/PMS"/>
</dbReference>
<evidence type="ECO:0000256" key="12">
    <source>
        <dbReference type="PROSITE-ProRule" id="PRU00267"/>
    </source>
</evidence>
<dbReference type="Proteomes" id="UP000053097">
    <property type="component" value="Unassembled WGS sequence"/>
</dbReference>
<name>A0A026VYU9_OOCBI</name>
<keyword evidence="6" id="KW-0699">rRNA-binding</keyword>
<dbReference type="CDD" id="cd00084">
    <property type="entry name" value="HMG-box_SF"/>
    <property type="match status" value="1"/>
</dbReference>
<dbReference type="FunFam" id="3.30.565.10:FF:000017">
    <property type="entry name" value="PMS1 homolog 1, mismatch repair system component"/>
    <property type="match status" value="1"/>
</dbReference>
<dbReference type="InterPro" id="IPR014762">
    <property type="entry name" value="DNA_mismatch_repair_CS"/>
</dbReference>
<dbReference type="Gene3D" id="3.30.565.10">
    <property type="entry name" value="Histidine kinase-like ATPase, C-terminal domain"/>
    <property type="match status" value="1"/>
</dbReference>
<evidence type="ECO:0000256" key="3">
    <source>
        <dbReference type="ARBA" id="ARBA00006082"/>
    </source>
</evidence>
<dbReference type="GO" id="GO:0030983">
    <property type="term" value="F:mismatched DNA binding"/>
    <property type="evidence" value="ECO:0007669"/>
    <property type="project" value="InterPro"/>
</dbReference>
<dbReference type="InterPro" id="IPR025607">
    <property type="entry name" value="Ribosomal_uL18_C_euk"/>
</dbReference>
<dbReference type="NCBIfam" id="TIGR00585">
    <property type="entry name" value="mutl"/>
    <property type="match status" value="1"/>
</dbReference>
<dbReference type="PRINTS" id="PR00058">
    <property type="entry name" value="RIBOSOMALL5"/>
</dbReference>
<proteinExistence type="inferred from homology"/>
<dbReference type="InterPro" id="IPR057268">
    <property type="entry name" value="Ribosomal_L18"/>
</dbReference>
<dbReference type="InterPro" id="IPR005485">
    <property type="entry name" value="Rbsml_uL18_euk_arch"/>
</dbReference>
<accession>A0A026VYU9</accession>
<reference evidence="15 16" key="1">
    <citation type="journal article" date="2014" name="Curr. Biol.">
        <title>The genome of the clonal raider ant Cerapachys biroi.</title>
        <authorList>
            <person name="Oxley P.R."/>
            <person name="Ji L."/>
            <person name="Fetter-Pruneda I."/>
            <person name="McKenzie S.K."/>
            <person name="Li C."/>
            <person name="Hu H."/>
            <person name="Zhang G."/>
            <person name="Kronauer D.J."/>
        </authorList>
    </citation>
    <scope>NUCLEOTIDE SEQUENCE [LARGE SCALE GENOMIC DNA]</scope>
</reference>
<sequence>MPILALDVKTVKLITTTQIISSVNTVVKELIENSLDAGADNIEINLTDNGTSLIEIKDNGWGISKEDAPYMGLPSYTSKILSFEDLDCLQTFGFRGEALSALCAVAEVIIITKTKDDITGSSYIMDNDGQIVKQEPCHRSTGTTVQVKNLFKQLPVRRQLITNMKRANQAIKLLEILIQSFGICKPNVRIQFRVNSNVIFTKPSLNNIKEAASHILGRKIICHMEWVEPDNTEFTLQLMLPSKKIKDLSEISHPDLHYIFVNNRPIKHKDLEKLVNSLILEYFEQESCRKKNKIFDNIDKNIRKFYGLKSANVAERVVGNVSIDTSACYEDFTLDMNEDIADTEPVCKKRKIHAEGKMIQKDAAEEKTITRDNDVTNKCGEFSQDKQENNNPIYDQQHRDALALTTHMQPPNLSDSDSNDDFPVATSFNAKMAEERETLSQLPIVDLGEDFDFTEEFGDENASTNGNENTLNEIQAKKQVSLEAWSKGHVAGLKGGTDIRSDIAIEKSSSNNLEDKINGTPESNKPHVDRKDLNFLKHVRSQVARENPTLTAAQTAKKITEFWKQLSSEERGYYRDVAHDEGKEQRAHKKAEERAEAGKIDAGKNKSRLLQLFEKMKNTKNEKNEKLNMRTIVPWIIDRAKIIKRFYFKYNKFESEHMIGRLTRNLWVATICEQLWIVDSTGLIKGLKVTDIDADRGFVKVVKNKQYFKRYQVKFKRRREGKTDYYARKRLIVQDKNKYNTPKYRLIVRLSNKDITCQVAYSRIEGDKIVCAAYSHELPRYGVKVGLTNYASAYCTGLLLARRLLKKLGLDKLYVGITDVTGDEYNVEELDDGPGAFRCYLDTGLMRTTTGARVFGAMKGAVDGGLNIPHSTKRFPGYDNETKAFNADMHRQHIFGQHVANYMKTLEENDDEAFKRQFSQYISHGITANDIENIYKKAHETIRSDPEHKKVTREKEAVKKRWNRAKLSLSERKNRVAQKKASFLKTLEEAEV</sequence>
<dbReference type="SUPFAM" id="SSF55874">
    <property type="entry name" value="ATPase domain of HSP90 chaperone/DNA topoisomerase II/histidine kinase"/>
    <property type="match status" value="1"/>
</dbReference>
<dbReference type="HAMAP" id="MF_01337_A">
    <property type="entry name" value="Ribosomal_uL18_A"/>
    <property type="match status" value="1"/>
</dbReference>
<dbReference type="SUPFAM" id="SSF47095">
    <property type="entry name" value="HMG-box"/>
    <property type="match status" value="1"/>
</dbReference>